<dbReference type="InterPro" id="IPR036236">
    <property type="entry name" value="Znf_C2H2_sf"/>
</dbReference>
<reference evidence="3" key="2">
    <citation type="submission" date="2025-08" db="UniProtKB">
        <authorList>
            <consortium name="Ensembl"/>
        </authorList>
    </citation>
    <scope>IDENTIFICATION</scope>
</reference>
<dbReference type="SMART" id="SM00451">
    <property type="entry name" value="ZnF_U1"/>
    <property type="match status" value="1"/>
</dbReference>
<dbReference type="Proteomes" id="UP000008672">
    <property type="component" value="Unassembled WGS sequence"/>
</dbReference>
<dbReference type="Ensembl" id="ENSLACT00000018215.1">
    <property type="protein sequence ID" value="ENSLACP00000018084.1"/>
    <property type="gene ID" value="ENSLACG00000015933.1"/>
</dbReference>
<dbReference type="Gene3D" id="3.30.160.60">
    <property type="entry name" value="Classic Zinc Finger"/>
    <property type="match status" value="1"/>
</dbReference>
<dbReference type="eggNOG" id="ENOG502SKN3">
    <property type="taxonomic scope" value="Eukaryota"/>
</dbReference>
<evidence type="ECO:0000256" key="1">
    <source>
        <dbReference type="SAM" id="MobiDB-lite"/>
    </source>
</evidence>
<reference evidence="3" key="3">
    <citation type="submission" date="2025-09" db="UniProtKB">
        <authorList>
            <consortium name="Ensembl"/>
        </authorList>
    </citation>
    <scope>IDENTIFICATION</scope>
</reference>
<accession>H3B863</accession>
<dbReference type="Pfam" id="PF12874">
    <property type="entry name" value="zf-met"/>
    <property type="match status" value="1"/>
</dbReference>
<dbReference type="EMBL" id="AFYH01079422">
    <property type="status" value="NOT_ANNOTATED_CDS"/>
    <property type="molecule type" value="Genomic_DNA"/>
</dbReference>
<feature type="region of interest" description="Disordered" evidence="1">
    <location>
        <begin position="1"/>
        <end position="20"/>
    </location>
</feature>
<dbReference type="InParanoid" id="H3B863"/>
<dbReference type="GO" id="GO:0003676">
    <property type="term" value="F:nucleic acid binding"/>
    <property type="evidence" value="ECO:0007669"/>
    <property type="project" value="InterPro"/>
</dbReference>
<dbReference type="SUPFAM" id="SSF57667">
    <property type="entry name" value="beta-beta-alpha zinc fingers"/>
    <property type="match status" value="1"/>
</dbReference>
<dbReference type="InterPro" id="IPR003604">
    <property type="entry name" value="Matrin/U1-like-C_Znf_C2H2"/>
</dbReference>
<evidence type="ECO:0000259" key="2">
    <source>
        <dbReference type="SMART" id="SM00451"/>
    </source>
</evidence>
<sequence length="114" mass="12866">LQNKLKGMKKPWSPDPPLENSCISDLPSVIDEENETDLTCEPSGERKEKKYTNFTLCEVCNIQLNSAAQADIHYNGKSHQRRIKQLNNGRPASSNGVLSRFFQPCYLFPSPPTL</sequence>
<proteinExistence type="predicted"/>
<organism evidence="3 4">
    <name type="scientific">Latimeria chalumnae</name>
    <name type="common">Coelacanth</name>
    <dbReference type="NCBI Taxonomy" id="7897"/>
    <lineage>
        <taxon>Eukaryota</taxon>
        <taxon>Metazoa</taxon>
        <taxon>Chordata</taxon>
        <taxon>Craniata</taxon>
        <taxon>Vertebrata</taxon>
        <taxon>Euteleostomi</taxon>
        <taxon>Coelacanthiformes</taxon>
        <taxon>Coelacanthidae</taxon>
        <taxon>Latimeria</taxon>
    </lineage>
</organism>
<keyword evidence="4" id="KW-1185">Reference proteome</keyword>
<dbReference type="GeneTree" id="ENSGT00390000005421"/>
<dbReference type="AlphaFoldDB" id="H3B863"/>
<dbReference type="InterPro" id="IPR013087">
    <property type="entry name" value="Znf_C2H2_type"/>
</dbReference>
<protein>
    <recommendedName>
        <fullName evidence="2">U1-type domain-containing protein</fullName>
    </recommendedName>
</protein>
<name>H3B863_LATCH</name>
<evidence type="ECO:0000313" key="4">
    <source>
        <dbReference type="Proteomes" id="UP000008672"/>
    </source>
</evidence>
<reference evidence="4" key="1">
    <citation type="submission" date="2011-08" db="EMBL/GenBank/DDBJ databases">
        <title>The draft genome of Latimeria chalumnae.</title>
        <authorList>
            <person name="Di Palma F."/>
            <person name="Alfoldi J."/>
            <person name="Johnson J."/>
            <person name="Berlin A."/>
            <person name="Gnerre S."/>
            <person name="Jaffe D."/>
            <person name="MacCallum I."/>
            <person name="Young S."/>
            <person name="Walker B.J."/>
            <person name="Lander E."/>
            <person name="Lindblad-Toh K."/>
        </authorList>
    </citation>
    <scope>NUCLEOTIDE SEQUENCE [LARGE SCALE GENOMIC DNA]</scope>
    <source>
        <strain evidence="4">Wild caught</strain>
    </source>
</reference>
<dbReference type="GO" id="GO:0008270">
    <property type="term" value="F:zinc ion binding"/>
    <property type="evidence" value="ECO:0007669"/>
    <property type="project" value="InterPro"/>
</dbReference>
<feature type="domain" description="U1-type" evidence="2">
    <location>
        <begin position="52"/>
        <end position="86"/>
    </location>
</feature>
<evidence type="ECO:0000313" key="3">
    <source>
        <dbReference type="Ensembl" id="ENSLACP00000018084.1"/>
    </source>
</evidence>